<dbReference type="PANTHER" id="PTHR45700">
    <property type="entry name" value="UBIQUITIN-PROTEIN LIGASE E3C"/>
    <property type="match status" value="1"/>
</dbReference>
<evidence type="ECO:0000256" key="6">
    <source>
        <dbReference type="SAM" id="MobiDB-lite"/>
    </source>
</evidence>
<dbReference type="InterPro" id="IPR000569">
    <property type="entry name" value="HECT_dom"/>
</dbReference>
<dbReference type="Gene3D" id="3.30.2160.10">
    <property type="entry name" value="Hect, E3 ligase catalytic domain"/>
    <property type="match status" value="1"/>
</dbReference>
<evidence type="ECO:0000313" key="8">
    <source>
        <dbReference type="EMBL" id="WFD25993.1"/>
    </source>
</evidence>
<dbReference type="Pfam" id="PF00632">
    <property type="entry name" value="HECT"/>
    <property type="match status" value="1"/>
</dbReference>
<dbReference type="CDD" id="cd00078">
    <property type="entry name" value="HECTc"/>
    <property type="match status" value="1"/>
</dbReference>
<evidence type="ECO:0000256" key="1">
    <source>
        <dbReference type="ARBA" id="ARBA00000885"/>
    </source>
</evidence>
<sequence>MDFHFTGSSRPARTINLGRQGPPASVSDIAARARSARNDRHQQRRQAAAATRIQSAYRAYVVARTWRQTWALEFDRITSPLENFDTWIHYTRLAVFCQSPKTLDQASRLATWSRLALQTDMWIEHDSWLVLLPMALRVAIRALILGVPSPEDAQAFFALIAHVLTGRHGIVQYIATRRMLEDRLLLALRSFFITLPKTARQDRALCVDAMLAPMRLFPALPSTKNQGTTDERPLFETQFLSQFTNDVLTIPNLLQGMPIESVTKFSASFPVDDVMEHICVLGAYYDVTTGKSTLPSNPIHCPYLLANLLPLATARVKTMSGPQLSRYLTAMTILLNANDRSVFADRSATNARAFSQLSLMVSYNHLQSLFIASKKYATSSRPALFSFLVAVTQAWPAHVADNILLSTLYGFESRLATSSAPLGALVRELWRGWVRSSSLARAISAPSLSMSFHADDIRREILRSDYASEWPLFLLLCMLYGRCLLTLGDDEFYPTLLPSSSDPPKNPLTMDELVELCRILRNLAFALIWTEEPEFDEHVPGTRMPLGEAQKIATHLLRQLHSRDARRPFVPPEQWHILYRQDLASFAKAVLLEDQDLHSTRKNGAAPNYLTDRTRAFMSPRLNVLEQIPFVIPFKVRVDIFRQFVRTDVERLGISRSLFFRSQKHRATIRRDHIAEDGMTQLYALGPRLKEPLEIVFVDKWGQPEAGIDGGGVFKEFLTSIVHEVFDTDRGLWCTNHRHELYPSPYKYAQEEEQLVWYTFIGRILGKALYEGILVDVKFAGFFLNKWLGHQGYVDEVASLESLDKDLYRGLIALKNYTGDVENDFALNFTVTKEEYGQQTVVELIPGGADIPVTRENRLSYIYHMTRYRLSVQIEPQCRAFFAGLSDLIEPRWIKMLDREELRILLCGTESPIDLEDLRRNTVYGGYHEKDLAVQYFWEALSMLDQASLKAFLRFVTSSPNPPLMGFSELNPKFAIRHSSDDTTRLPTASTCVNLLKLPAYSSREQCLEKLRYAIHAGAGFDLS</sequence>
<dbReference type="Gene3D" id="3.30.2410.10">
    <property type="entry name" value="Hect, E3 ligase catalytic domain"/>
    <property type="match status" value="1"/>
</dbReference>
<keyword evidence="8" id="KW-0012">Acyltransferase</keyword>
<keyword evidence="9" id="KW-1185">Reference proteome</keyword>
<keyword evidence="4 5" id="KW-0833">Ubl conjugation pathway</keyword>
<dbReference type="AlphaFoldDB" id="A0AAF0EI94"/>
<comment type="catalytic activity">
    <reaction evidence="1">
        <text>S-ubiquitinyl-[E2 ubiquitin-conjugating enzyme]-L-cysteine + [acceptor protein]-L-lysine = [E2 ubiquitin-conjugating enzyme]-L-cysteine + N(6)-ubiquitinyl-[acceptor protein]-L-lysine.</text>
        <dbReference type="EC" id="2.3.2.26"/>
    </reaction>
</comment>
<dbReference type="SMART" id="SM00119">
    <property type="entry name" value="HECTc"/>
    <property type="match status" value="1"/>
</dbReference>
<organism evidence="8 9">
    <name type="scientific">Malassezia nana</name>
    <dbReference type="NCBI Taxonomy" id="180528"/>
    <lineage>
        <taxon>Eukaryota</taxon>
        <taxon>Fungi</taxon>
        <taxon>Dikarya</taxon>
        <taxon>Basidiomycota</taxon>
        <taxon>Ustilaginomycotina</taxon>
        <taxon>Malasseziomycetes</taxon>
        <taxon>Malasseziales</taxon>
        <taxon>Malasseziaceae</taxon>
        <taxon>Malassezia</taxon>
    </lineage>
</organism>
<feature type="compositionally biased region" description="Polar residues" evidence="6">
    <location>
        <begin position="1"/>
        <end position="11"/>
    </location>
</feature>
<keyword evidence="3 8" id="KW-0808">Transferase</keyword>
<evidence type="ECO:0000259" key="7">
    <source>
        <dbReference type="PROSITE" id="PS50237"/>
    </source>
</evidence>
<evidence type="ECO:0000256" key="2">
    <source>
        <dbReference type="ARBA" id="ARBA00012485"/>
    </source>
</evidence>
<name>A0AAF0EI94_9BASI</name>
<feature type="domain" description="HECT" evidence="7">
    <location>
        <begin position="689"/>
        <end position="1024"/>
    </location>
</feature>
<feature type="active site" description="Glycyl thioester intermediate" evidence="5">
    <location>
        <position position="992"/>
    </location>
</feature>
<proteinExistence type="predicted"/>
<dbReference type="PROSITE" id="PS50237">
    <property type="entry name" value="HECT"/>
    <property type="match status" value="1"/>
</dbReference>
<dbReference type="InterPro" id="IPR044611">
    <property type="entry name" value="E3A/B/C-like"/>
</dbReference>
<dbReference type="Gene3D" id="3.90.1750.10">
    <property type="entry name" value="Hect, E3 ligase catalytic domains"/>
    <property type="match status" value="1"/>
</dbReference>
<reference evidence="8" key="1">
    <citation type="submission" date="2023-03" db="EMBL/GenBank/DDBJ databases">
        <title>Mating type loci evolution in Malassezia.</title>
        <authorList>
            <person name="Coelho M.A."/>
        </authorList>
    </citation>
    <scope>NUCLEOTIDE SEQUENCE</scope>
    <source>
        <strain evidence="8">CBS 9557</strain>
    </source>
</reference>
<feature type="region of interest" description="Disordered" evidence="6">
    <location>
        <begin position="1"/>
        <end position="45"/>
    </location>
</feature>
<dbReference type="EMBL" id="CP119893">
    <property type="protein sequence ID" value="WFD25993.1"/>
    <property type="molecule type" value="Genomic_DNA"/>
</dbReference>
<dbReference type="GO" id="GO:0061630">
    <property type="term" value="F:ubiquitin protein ligase activity"/>
    <property type="evidence" value="ECO:0007669"/>
    <property type="project" value="UniProtKB-EC"/>
</dbReference>
<dbReference type="PANTHER" id="PTHR45700:SF2">
    <property type="entry name" value="UBIQUITIN-PROTEIN LIGASE E3C"/>
    <property type="match status" value="1"/>
</dbReference>
<dbReference type="PROSITE" id="PS50096">
    <property type="entry name" value="IQ"/>
    <property type="match status" value="1"/>
</dbReference>
<accession>A0AAF0EI94</accession>
<dbReference type="SUPFAM" id="SSF56204">
    <property type="entry name" value="Hect, E3 ligase catalytic domain"/>
    <property type="match status" value="1"/>
</dbReference>
<dbReference type="EC" id="2.3.2.26" evidence="2"/>
<evidence type="ECO:0000256" key="3">
    <source>
        <dbReference type="ARBA" id="ARBA00022679"/>
    </source>
</evidence>
<dbReference type="FunFam" id="3.30.2160.10:FF:000002">
    <property type="entry name" value="Putative Ubiquitin-protein ligase E3C"/>
    <property type="match status" value="1"/>
</dbReference>
<dbReference type="GO" id="GO:0006511">
    <property type="term" value="P:ubiquitin-dependent protein catabolic process"/>
    <property type="evidence" value="ECO:0007669"/>
    <property type="project" value="TreeGrafter"/>
</dbReference>
<evidence type="ECO:0000313" key="9">
    <source>
        <dbReference type="Proteomes" id="UP001213623"/>
    </source>
</evidence>
<evidence type="ECO:0000256" key="4">
    <source>
        <dbReference type="ARBA" id="ARBA00022786"/>
    </source>
</evidence>
<dbReference type="GO" id="GO:0000209">
    <property type="term" value="P:protein polyubiquitination"/>
    <property type="evidence" value="ECO:0007669"/>
    <property type="project" value="InterPro"/>
</dbReference>
<protein>
    <recommendedName>
        <fullName evidence="2">HECT-type E3 ubiquitin transferase</fullName>
        <ecNumber evidence="2">2.3.2.26</ecNumber>
    </recommendedName>
</protein>
<gene>
    <name evidence="8" type="primary">HUL5</name>
    <name evidence="8" type="ORF">MNAN1_000968</name>
</gene>
<dbReference type="InterPro" id="IPR035983">
    <property type="entry name" value="Hect_E3_ubiquitin_ligase"/>
</dbReference>
<dbReference type="Proteomes" id="UP001213623">
    <property type="component" value="Chromosome 2"/>
</dbReference>
<evidence type="ECO:0000256" key="5">
    <source>
        <dbReference type="PROSITE-ProRule" id="PRU00104"/>
    </source>
</evidence>
<dbReference type="CDD" id="cd23767">
    <property type="entry name" value="IQCD"/>
    <property type="match status" value="1"/>
</dbReference>